<reference evidence="1" key="2">
    <citation type="journal article" date="2015" name="PLoS ONE">
        <title>Skin Commensal Staphylococci May Act as Reservoir for Fusidic Acid Resistance Genes.</title>
        <authorList>
            <person name="Hung W.-C."/>
            <person name="Chen H.-J."/>
            <person name="Lin Y.-T."/>
            <person name="Tsai J.-C."/>
            <person name="Chen C.-W."/>
            <person name="Lu H.-H."/>
            <person name="Tseng S.-P."/>
            <person name="Jheng Y.-Y."/>
            <person name="Leong K.H."/>
            <person name="Teng L.-J."/>
        </authorList>
    </citation>
    <scope>NUCLEOTIDE SEQUENCE</scope>
    <source>
        <strain evidence="1">TFGsc1</strain>
    </source>
</reference>
<reference evidence="1" key="1">
    <citation type="submission" date="2014-04" db="EMBL/GenBank/DDBJ databases">
        <authorList>
            <person name="Xu Y.W."/>
            <person name="Yang Q."/>
        </authorList>
    </citation>
    <scope>NUCLEOTIDE SEQUENCE</scope>
    <source>
        <strain evidence="1">TFGsc1</strain>
    </source>
</reference>
<dbReference type="EMBL" id="AB930127">
    <property type="protein sequence ID" value="BAT22910.1"/>
    <property type="molecule type" value="Genomic_DNA"/>
</dbReference>
<protein>
    <recommendedName>
        <fullName evidence="2">Phage protein</fullName>
    </recommendedName>
</protein>
<organism evidence="1">
    <name type="scientific">Staphylococcus capitis subsp. urealyticus</name>
    <dbReference type="NCBI Taxonomy" id="74703"/>
    <lineage>
        <taxon>Bacteria</taxon>
        <taxon>Bacillati</taxon>
        <taxon>Bacillota</taxon>
        <taxon>Bacilli</taxon>
        <taxon>Bacillales</taxon>
        <taxon>Staphylococcaceae</taxon>
        <taxon>Staphylococcus</taxon>
    </lineage>
</organism>
<proteinExistence type="predicted"/>
<evidence type="ECO:0000313" key="1">
    <source>
        <dbReference type="EMBL" id="BAT22910.1"/>
    </source>
</evidence>
<evidence type="ECO:0008006" key="2">
    <source>
        <dbReference type="Google" id="ProtNLM"/>
    </source>
</evidence>
<accession>A0A0P0YP53</accession>
<name>A0A0P0YP53_STACP</name>
<sequence>MITEILKAYDDMAIPAMNVSQLRGETERLSELTGYLIEKAKAYREEGDIKGAEAIEQIVLDDLQFEFESVYGQFKEEFKNWEQKYKRFENVCTYYGVQVPTLKDNNIIQFRKGVKQ</sequence>
<dbReference type="AlphaFoldDB" id="A0A0P0YP53"/>